<dbReference type="InterPro" id="IPR036396">
    <property type="entry name" value="Cyt_P450_sf"/>
</dbReference>
<evidence type="ECO:0000256" key="5">
    <source>
        <dbReference type="ARBA" id="ARBA00023004"/>
    </source>
</evidence>
<dbReference type="InterPro" id="IPR002397">
    <property type="entry name" value="Cyt_P450_B"/>
</dbReference>
<keyword evidence="3" id="KW-0479">Metal-binding</keyword>
<dbReference type="PANTHER" id="PTHR46696">
    <property type="entry name" value="P450, PUTATIVE (EUROFUNG)-RELATED"/>
    <property type="match status" value="1"/>
</dbReference>
<evidence type="ECO:0000313" key="7">
    <source>
        <dbReference type="EMBL" id="KJE23363.1"/>
    </source>
</evidence>
<evidence type="ECO:0000256" key="6">
    <source>
        <dbReference type="ARBA" id="ARBA00023033"/>
    </source>
</evidence>
<dbReference type="Gene3D" id="1.10.630.10">
    <property type="entry name" value="Cytochrome P450"/>
    <property type="match status" value="1"/>
</dbReference>
<dbReference type="InterPro" id="IPR001128">
    <property type="entry name" value="Cyt_P450"/>
</dbReference>
<dbReference type="GO" id="GO:0036199">
    <property type="term" value="F:cholest-4-en-3-one 26-monooxygenase activity"/>
    <property type="evidence" value="ECO:0007669"/>
    <property type="project" value="TreeGrafter"/>
</dbReference>
<proteinExistence type="inferred from homology"/>
<keyword evidence="5" id="KW-0408">Iron</keyword>
<dbReference type="GO" id="GO:0008395">
    <property type="term" value="F:steroid hydroxylase activity"/>
    <property type="evidence" value="ECO:0007669"/>
    <property type="project" value="TreeGrafter"/>
</dbReference>
<dbReference type="CDD" id="cd11033">
    <property type="entry name" value="CYP142-like"/>
    <property type="match status" value="1"/>
</dbReference>
<dbReference type="RefSeq" id="WP_044884971.1">
    <property type="nucleotide sequence ID" value="NZ_JYFN01000014.1"/>
</dbReference>
<dbReference type="SUPFAM" id="SSF48264">
    <property type="entry name" value="Cytochrome P450"/>
    <property type="match status" value="1"/>
</dbReference>
<comment type="caution">
    <text evidence="7">The sequence shown here is derived from an EMBL/GenBank/DDBJ whole genome shotgun (WGS) entry which is preliminary data.</text>
</comment>
<sequence length="394" mass="43927">MTILETESIDLYSLASFEHGHPYGLYARLREHDPVHWNDEPNGPGFWAVTRWEDIRAVNRDDENFSHWPVSMIEDFMETEDKSMVNLDPPLHTVIRRAVVPGFMPSAVRRRMTRFVDAAEAIVAEIRPAGGCDLAVDVAGKIAAYVTADVLRIPRDDAVRLYEYIEIGLGGGAYTEQERQGATEALIQYSIQVWEDRRANPGDDVCSMLAACELDGAPMSLENFSANMTLLIVGAGDTTRHLIGGGLHALFTHPDQRELLLADLDGRMPAAVEEMLRWVTPVVYNRRTALRDVEIGGRRISAGDKVCVYYGAGNRDPGEFTDPERFDITRTPNRHLAFSGLGQHFCLGAHVARAEAIAMITTLLRAFPDIHPDGEMEWTRSNFVMGPAHLPATW</sequence>
<dbReference type="PANTHER" id="PTHR46696:SF4">
    <property type="entry name" value="BIOTIN BIOSYNTHESIS CYTOCHROME P450"/>
    <property type="match status" value="1"/>
</dbReference>
<keyword evidence="4" id="KW-0560">Oxidoreductase</keyword>
<evidence type="ECO:0000313" key="8">
    <source>
        <dbReference type="Proteomes" id="UP000032545"/>
    </source>
</evidence>
<evidence type="ECO:0000256" key="3">
    <source>
        <dbReference type="ARBA" id="ARBA00022723"/>
    </source>
</evidence>
<reference evidence="8" key="1">
    <citation type="submission" date="2015-02" db="EMBL/GenBank/DDBJ databases">
        <title>Draft Genome of Frankia sp. CpI1-S.</title>
        <authorList>
            <person name="Oshone R.T."/>
            <person name="Ngom M."/>
            <person name="Ghodhbane-Gtari F."/>
            <person name="Gtari M."/>
            <person name="Morris K."/>
            <person name="Thomas K."/>
            <person name="Sen A."/>
            <person name="Tisa L.S."/>
        </authorList>
    </citation>
    <scope>NUCLEOTIDE SEQUENCE [LARGE SCALE GENOMIC DNA]</scope>
    <source>
        <strain evidence="8">CpI1-S</strain>
    </source>
</reference>
<evidence type="ECO:0000256" key="1">
    <source>
        <dbReference type="ARBA" id="ARBA00010617"/>
    </source>
</evidence>
<gene>
    <name evidence="7" type="ORF">FF36_02321</name>
</gene>
<accession>A0A0D8BGH4</accession>
<dbReference type="GO" id="GO:0020037">
    <property type="term" value="F:heme binding"/>
    <property type="evidence" value="ECO:0007669"/>
    <property type="project" value="InterPro"/>
</dbReference>
<dbReference type="EMBL" id="JYFN01000014">
    <property type="protein sequence ID" value="KJE23363.1"/>
    <property type="molecule type" value="Genomic_DNA"/>
</dbReference>
<dbReference type="PATRIC" id="fig|1502723.3.peg.1344"/>
<keyword evidence="8" id="KW-1185">Reference proteome</keyword>
<reference evidence="7 8" key="2">
    <citation type="journal article" date="2016" name="Genome Announc.">
        <title>Permanent Draft Genome Sequences for Two Variants of Frankia sp. Strain CpI1, the First Frankia Strain Isolated from Root Nodules of Comptonia peregrina.</title>
        <authorList>
            <person name="Oshone R."/>
            <person name="Hurst S.G.IV."/>
            <person name="Abebe-Akele F."/>
            <person name="Simpson S."/>
            <person name="Morris K."/>
            <person name="Thomas W.K."/>
            <person name="Tisa L.S."/>
        </authorList>
    </citation>
    <scope>NUCLEOTIDE SEQUENCE [LARGE SCALE GENOMIC DNA]</scope>
    <source>
        <strain evidence="8">CpI1-S</strain>
    </source>
</reference>
<evidence type="ECO:0000256" key="2">
    <source>
        <dbReference type="ARBA" id="ARBA00022617"/>
    </source>
</evidence>
<protein>
    <submittedName>
        <fullName evidence="7">Cytochrome P450</fullName>
    </submittedName>
</protein>
<dbReference type="Pfam" id="PF00067">
    <property type="entry name" value="p450"/>
    <property type="match status" value="1"/>
</dbReference>
<keyword evidence="6" id="KW-0503">Monooxygenase</keyword>
<dbReference type="AlphaFoldDB" id="A0A0D8BGH4"/>
<dbReference type="FunFam" id="1.10.630.10:FF:000018">
    <property type="entry name" value="Cytochrome P450 monooxygenase"/>
    <property type="match status" value="1"/>
</dbReference>
<dbReference type="Proteomes" id="UP000032545">
    <property type="component" value="Unassembled WGS sequence"/>
</dbReference>
<organism evidence="7 8">
    <name type="scientific">Frankia torreyi</name>
    <dbReference type="NCBI Taxonomy" id="1856"/>
    <lineage>
        <taxon>Bacteria</taxon>
        <taxon>Bacillati</taxon>
        <taxon>Actinomycetota</taxon>
        <taxon>Actinomycetes</taxon>
        <taxon>Frankiales</taxon>
        <taxon>Frankiaceae</taxon>
        <taxon>Frankia</taxon>
    </lineage>
</organism>
<dbReference type="GO" id="GO:0006707">
    <property type="term" value="P:cholesterol catabolic process"/>
    <property type="evidence" value="ECO:0007669"/>
    <property type="project" value="TreeGrafter"/>
</dbReference>
<evidence type="ECO:0000256" key="4">
    <source>
        <dbReference type="ARBA" id="ARBA00023002"/>
    </source>
</evidence>
<keyword evidence="2" id="KW-0349">Heme</keyword>
<name>A0A0D8BGH4_9ACTN</name>
<dbReference type="PRINTS" id="PR00359">
    <property type="entry name" value="BP450"/>
</dbReference>
<dbReference type="GO" id="GO:0005506">
    <property type="term" value="F:iron ion binding"/>
    <property type="evidence" value="ECO:0007669"/>
    <property type="project" value="InterPro"/>
</dbReference>
<dbReference type="OrthoDB" id="5241086at2"/>
<comment type="similarity">
    <text evidence="1">Belongs to the cytochrome P450 family.</text>
</comment>